<comment type="caution">
    <text evidence="8">The sequence shown here is derived from an EMBL/GenBank/DDBJ whole genome shotgun (WGS) entry which is preliminary data.</text>
</comment>
<gene>
    <name evidence="8" type="ORF">ROR02_27960</name>
</gene>
<dbReference type="Proteomes" id="UP000321567">
    <property type="component" value="Unassembled WGS sequence"/>
</dbReference>
<evidence type="ECO:0000256" key="6">
    <source>
        <dbReference type="ARBA" id="ARBA00023136"/>
    </source>
</evidence>
<organism evidence="8 9">
    <name type="scientific">Pararhodospirillum oryzae</name>
    <dbReference type="NCBI Taxonomy" id="478448"/>
    <lineage>
        <taxon>Bacteria</taxon>
        <taxon>Pseudomonadati</taxon>
        <taxon>Pseudomonadota</taxon>
        <taxon>Alphaproteobacteria</taxon>
        <taxon>Rhodospirillales</taxon>
        <taxon>Rhodospirillaceae</taxon>
        <taxon>Pararhodospirillum</taxon>
    </lineage>
</organism>
<feature type="transmembrane region" description="Helical" evidence="7">
    <location>
        <begin position="109"/>
        <end position="131"/>
    </location>
</feature>
<feature type="transmembrane region" description="Helical" evidence="7">
    <location>
        <begin position="143"/>
        <end position="169"/>
    </location>
</feature>
<protein>
    <submittedName>
        <fullName evidence="8">Lysine transporter LysE</fullName>
    </submittedName>
</protein>
<dbReference type="GO" id="GO:0042970">
    <property type="term" value="F:homoserine transmembrane transporter activity"/>
    <property type="evidence" value="ECO:0007669"/>
    <property type="project" value="TreeGrafter"/>
</dbReference>
<accession>A0A512HB55</accession>
<evidence type="ECO:0000313" key="8">
    <source>
        <dbReference type="EMBL" id="GEO82665.1"/>
    </source>
</evidence>
<dbReference type="PIRSF" id="PIRSF006324">
    <property type="entry name" value="LeuE"/>
    <property type="match status" value="1"/>
</dbReference>
<dbReference type="PANTHER" id="PTHR30086">
    <property type="entry name" value="ARGININE EXPORTER PROTEIN ARGO"/>
    <property type="match status" value="1"/>
</dbReference>
<keyword evidence="9" id="KW-1185">Reference proteome</keyword>
<feature type="transmembrane region" description="Helical" evidence="7">
    <location>
        <begin position="37"/>
        <end position="61"/>
    </location>
</feature>
<keyword evidence="4 7" id="KW-0812">Transmembrane</keyword>
<dbReference type="RefSeq" id="WP_218032826.1">
    <property type="nucleotide sequence ID" value="NZ_BJZO01000096.1"/>
</dbReference>
<evidence type="ECO:0000256" key="7">
    <source>
        <dbReference type="SAM" id="Phobius"/>
    </source>
</evidence>
<evidence type="ECO:0000256" key="1">
    <source>
        <dbReference type="ARBA" id="ARBA00004651"/>
    </source>
</evidence>
<evidence type="ECO:0000256" key="3">
    <source>
        <dbReference type="ARBA" id="ARBA00022475"/>
    </source>
</evidence>
<dbReference type="AlphaFoldDB" id="A0A512HB55"/>
<dbReference type="GO" id="GO:0005886">
    <property type="term" value="C:plasma membrane"/>
    <property type="evidence" value="ECO:0007669"/>
    <property type="project" value="UniProtKB-SubCell"/>
</dbReference>
<proteinExistence type="inferred from homology"/>
<dbReference type="PANTHER" id="PTHR30086:SF14">
    <property type="entry name" value="HOMOSERINE_HOMOSERINE LACTONE EFFLUX PROTEIN"/>
    <property type="match status" value="1"/>
</dbReference>
<evidence type="ECO:0000256" key="5">
    <source>
        <dbReference type="ARBA" id="ARBA00022989"/>
    </source>
</evidence>
<name>A0A512HB55_9PROT</name>
<keyword evidence="3" id="KW-1003">Cell membrane</keyword>
<feature type="transmembrane region" description="Helical" evidence="7">
    <location>
        <begin position="6"/>
        <end position="25"/>
    </location>
</feature>
<keyword evidence="6 7" id="KW-0472">Membrane</keyword>
<comment type="similarity">
    <text evidence="2">Belongs to the Rht family.</text>
</comment>
<dbReference type="InterPro" id="IPR001123">
    <property type="entry name" value="LeuE-type"/>
</dbReference>
<feature type="transmembrane region" description="Helical" evidence="7">
    <location>
        <begin position="67"/>
        <end position="88"/>
    </location>
</feature>
<dbReference type="EMBL" id="BJZO01000096">
    <property type="protein sequence ID" value="GEO82665.1"/>
    <property type="molecule type" value="Genomic_DNA"/>
</dbReference>
<evidence type="ECO:0000256" key="2">
    <source>
        <dbReference type="ARBA" id="ARBA00007928"/>
    </source>
</evidence>
<comment type="subcellular location">
    <subcellularLocation>
        <location evidence="1">Cell membrane</location>
        <topology evidence="1">Multi-pass membrane protein</topology>
    </subcellularLocation>
</comment>
<keyword evidence="5 7" id="KW-1133">Transmembrane helix</keyword>
<sequence length="205" mass="21936">MISPEFLLTSLVVALIPGTGVLYTLTMGLAGGARQGAIAAVGCTLGIVPHLLAAVLGVAAVLHASALAFQGLKILGVAFLLYMAWGLWRDKNALRLDEGPRVPARARTVIGRGIALNLLNPKLSVFFLAFLPQFVPAQAAGGTLTMTVLGLVFMFVTLVVFVMYGLFAARVREALLMRPRVVTWLRRTMAGMFVLFGVRLALSER</sequence>
<evidence type="ECO:0000256" key="4">
    <source>
        <dbReference type="ARBA" id="ARBA00022692"/>
    </source>
</evidence>
<reference evidence="8 9" key="1">
    <citation type="submission" date="2019-07" db="EMBL/GenBank/DDBJ databases">
        <title>Whole genome shotgun sequence of Rhodospirillum oryzae NBRC 107573.</title>
        <authorList>
            <person name="Hosoyama A."/>
            <person name="Uohara A."/>
            <person name="Ohji S."/>
            <person name="Ichikawa N."/>
        </authorList>
    </citation>
    <scope>NUCLEOTIDE SEQUENCE [LARGE SCALE GENOMIC DNA]</scope>
    <source>
        <strain evidence="8 9">NBRC 107573</strain>
    </source>
</reference>
<dbReference type="Pfam" id="PF01810">
    <property type="entry name" value="LysE"/>
    <property type="match status" value="1"/>
</dbReference>
<evidence type="ECO:0000313" key="9">
    <source>
        <dbReference type="Proteomes" id="UP000321567"/>
    </source>
</evidence>